<evidence type="ECO:0000256" key="15">
    <source>
        <dbReference type="PIRSR" id="PIRSR603187-1"/>
    </source>
</evidence>
<comment type="subunit">
    <text evidence="4 17">Homodimer; dimerization is reversible, and the dimeric form is the active one.</text>
</comment>
<evidence type="ECO:0000256" key="16">
    <source>
        <dbReference type="PIRSR" id="PIRSR603187-2"/>
    </source>
</evidence>
<dbReference type="RefSeq" id="WP_257215360.1">
    <property type="nucleotide sequence ID" value="NZ_JACCEX010000003.1"/>
</dbReference>
<keyword evidence="10 16" id="KW-0106">Calcium</keyword>
<gene>
    <name evidence="18" type="ORF">C7440_2375</name>
</gene>
<feature type="active site" description="Proton acceptor" evidence="15">
    <location>
        <position position="321"/>
    </location>
</feature>
<evidence type="ECO:0000256" key="1">
    <source>
        <dbReference type="ARBA" id="ARBA00000111"/>
    </source>
</evidence>
<comment type="catalytic activity">
    <reaction evidence="2 17">
        <text>a 1,2-diacyl-sn-glycero-3-phosphocholine + H2O = a 1-acyl-sn-glycero-3-phosphocholine + a fatty acid + H(+)</text>
        <dbReference type="Rhea" id="RHEA:15801"/>
        <dbReference type="ChEBI" id="CHEBI:15377"/>
        <dbReference type="ChEBI" id="CHEBI:15378"/>
        <dbReference type="ChEBI" id="CHEBI:28868"/>
        <dbReference type="ChEBI" id="CHEBI:57643"/>
        <dbReference type="ChEBI" id="CHEBI:58168"/>
        <dbReference type="EC" id="3.1.1.4"/>
    </reaction>
</comment>
<keyword evidence="6" id="KW-0812">Transmembrane</keyword>
<comment type="function">
    <text evidence="17">Hydrolysis of phosphatidylcholine with phospholipase A2 (EC 3.1.1.4) and phospholipase A1 (EC 3.1.1.32) activities.</text>
</comment>
<dbReference type="GO" id="GO:0016042">
    <property type="term" value="P:lipid catabolic process"/>
    <property type="evidence" value="ECO:0007669"/>
    <property type="project" value="UniProtKB-KW"/>
</dbReference>
<dbReference type="InterPro" id="IPR003187">
    <property type="entry name" value="PLipase_A1"/>
</dbReference>
<evidence type="ECO:0000313" key="18">
    <source>
        <dbReference type="EMBL" id="PVY61646.1"/>
    </source>
</evidence>
<accession>A0A2U1CKV8</accession>
<evidence type="ECO:0000256" key="3">
    <source>
        <dbReference type="ARBA" id="ARBA00010525"/>
    </source>
</evidence>
<keyword evidence="12 17" id="KW-0443">Lipid metabolism</keyword>
<keyword evidence="8" id="KW-0732">Signal</keyword>
<evidence type="ECO:0000256" key="12">
    <source>
        <dbReference type="ARBA" id="ARBA00023098"/>
    </source>
</evidence>
<dbReference type="InterPro" id="IPR036541">
    <property type="entry name" value="PLipase_A1_sf"/>
</dbReference>
<dbReference type="PRINTS" id="PR01486">
    <property type="entry name" value="PHPHLIPASEA1"/>
</dbReference>
<proteinExistence type="inferred from homology"/>
<comment type="cofactor">
    <cofactor evidence="17">
        <name>Ca(2+)</name>
        <dbReference type="ChEBI" id="CHEBI:29108"/>
    </cofactor>
    <text evidence="17">Binds 1 Ca(2+) ion per monomer. In the dimeric form the Ca(2+) is bound by different amino acids with binding of each Ca(2+) shared with ligands coming from each monomer. The Ca(2+) ion may have a role in catalysis.</text>
</comment>
<comment type="subcellular location">
    <subcellularLocation>
        <location evidence="17">Cell outer membrane</location>
        <topology evidence="17">Multi-pass membrane protein</topology>
    </subcellularLocation>
    <text evidence="17">One of the very few enzymes located there.</text>
</comment>
<organism evidence="18 19">
    <name type="scientific">Pusillimonas noertemannii</name>
    <dbReference type="NCBI Taxonomy" id="305977"/>
    <lineage>
        <taxon>Bacteria</taxon>
        <taxon>Pseudomonadati</taxon>
        <taxon>Pseudomonadota</taxon>
        <taxon>Betaproteobacteria</taxon>
        <taxon>Burkholderiales</taxon>
        <taxon>Alcaligenaceae</taxon>
        <taxon>Pusillimonas</taxon>
    </lineage>
</organism>
<dbReference type="Proteomes" id="UP000246145">
    <property type="component" value="Unassembled WGS sequence"/>
</dbReference>
<feature type="active site" description="Nucleophile" evidence="15">
    <location>
        <position position="323"/>
    </location>
</feature>
<evidence type="ECO:0000313" key="19">
    <source>
        <dbReference type="Proteomes" id="UP000246145"/>
    </source>
</evidence>
<dbReference type="EC" id="3.1.1.4" evidence="17"/>
<name>A0A2U1CKV8_9BURK</name>
<evidence type="ECO:0000256" key="10">
    <source>
        <dbReference type="ARBA" id="ARBA00022837"/>
    </source>
</evidence>
<evidence type="ECO:0000256" key="7">
    <source>
        <dbReference type="ARBA" id="ARBA00022723"/>
    </source>
</evidence>
<keyword evidence="9 17" id="KW-0378">Hydrolase</keyword>
<keyword evidence="19" id="KW-1185">Reference proteome</keyword>
<evidence type="ECO:0000256" key="5">
    <source>
        <dbReference type="ARBA" id="ARBA00022452"/>
    </source>
</evidence>
<evidence type="ECO:0000256" key="8">
    <source>
        <dbReference type="ARBA" id="ARBA00022729"/>
    </source>
</evidence>
<evidence type="ECO:0000256" key="9">
    <source>
        <dbReference type="ARBA" id="ARBA00022801"/>
    </source>
</evidence>
<evidence type="ECO:0000256" key="4">
    <source>
        <dbReference type="ARBA" id="ARBA00011702"/>
    </source>
</evidence>
<feature type="binding site" description="in dimeric form" evidence="16">
    <location>
        <position position="367"/>
    </location>
    <ligand>
        <name>Ca(2+)</name>
        <dbReference type="ChEBI" id="CHEBI:29108"/>
        <label>1</label>
    </ligand>
</feature>
<keyword evidence="7 16" id="KW-0479">Metal-binding</keyword>
<dbReference type="GO" id="GO:0004623">
    <property type="term" value="F:phospholipase A2 activity"/>
    <property type="evidence" value="ECO:0007669"/>
    <property type="project" value="UniProtKB-EC"/>
</dbReference>
<comment type="similarity">
    <text evidence="3 17">Belongs to the phospholipase A1 family.</text>
</comment>
<evidence type="ECO:0000256" key="13">
    <source>
        <dbReference type="ARBA" id="ARBA00023136"/>
    </source>
</evidence>
<dbReference type="AlphaFoldDB" id="A0A2U1CKV8"/>
<dbReference type="Gene3D" id="2.40.230.10">
    <property type="entry name" value="Phospholipase A1"/>
    <property type="match status" value="1"/>
</dbReference>
<keyword evidence="14 17" id="KW-0998">Cell outer membrane</keyword>
<dbReference type="PANTHER" id="PTHR40457:SF1">
    <property type="entry name" value="PHOSPHOLIPASE A1"/>
    <property type="match status" value="1"/>
</dbReference>
<dbReference type="GO" id="GO:0046872">
    <property type="term" value="F:metal ion binding"/>
    <property type="evidence" value="ECO:0007669"/>
    <property type="project" value="UniProtKB-KW"/>
</dbReference>
<comment type="catalytic activity">
    <reaction evidence="1 17">
        <text>a 1,2-diacyl-sn-glycero-3-phosphocholine + H2O = a 2-acyl-sn-glycero-3-phosphocholine + a fatty acid + H(+)</text>
        <dbReference type="Rhea" id="RHEA:18689"/>
        <dbReference type="ChEBI" id="CHEBI:15377"/>
        <dbReference type="ChEBI" id="CHEBI:15378"/>
        <dbReference type="ChEBI" id="CHEBI:28868"/>
        <dbReference type="ChEBI" id="CHEBI:57643"/>
        <dbReference type="ChEBI" id="CHEBI:57875"/>
        <dbReference type="EC" id="3.1.1.32"/>
    </reaction>
</comment>
<evidence type="ECO:0000256" key="11">
    <source>
        <dbReference type="ARBA" id="ARBA00022963"/>
    </source>
</evidence>
<keyword evidence="11 17" id="KW-0442">Lipid degradation</keyword>
<feature type="binding site" description="in dimeric form" evidence="16">
    <location>
        <position position="283"/>
    </location>
    <ligand>
        <name>Ca(2+)</name>
        <dbReference type="ChEBI" id="CHEBI:29108"/>
        <label>1</label>
    </ligand>
</feature>
<dbReference type="EC" id="3.1.1.32" evidence="17"/>
<keyword evidence="5" id="KW-1134">Transmembrane beta strand</keyword>
<dbReference type="GO" id="GO:0009279">
    <property type="term" value="C:cell outer membrane"/>
    <property type="evidence" value="ECO:0007669"/>
    <property type="project" value="UniProtKB-SubCell"/>
</dbReference>
<feature type="binding site" description="in dimeric form" evidence="16">
    <location>
        <position position="331"/>
    </location>
    <ligand>
        <name>Ca(2+)</name>
        <dbReference type="ChEBI" id="CHEBI:29108"/>
        <label>1</label>
    </ligand>
</feature>
<protein>
    <recommendedName>
        <fullName evidence="17">Phospholipase A1</fullName>
        <ecNumber evidence="17">3.1.1.32</ecNumber>
        <ecNumber evidence="17">3.1.1.4</ecNumber>
    </recommendedName>
    <alternativeName>
        <fullName evidence="17">Phosphatidylcholine 1-acylhydrolase</fullName>
    </alternativeName>
</protein>
<dbReference type="SUPFAM" id="SSF56931">
    <property type="entry name" value="Outer membrane phospholipase A (OMPLA)"/>
    <property type="match status" value="1"/>
</dbReference>
<dbReference type="EMBL" id="QEKO01000003">
    <property type="protein sequence ID" value="PVY61646.1"/>
    <property type="molecule type" value="Genomic_DNA"/>
</dbReference>
<keyword evidence="13" id="KW-0472">Membrane</keyword>
<sequence length="456" mass="49754">MKQPLLKQPGAVRHRNPGARARFDVAIPLVTLALASGLYAGGASAGMSYQLDTIQASAGETVRIKGMLFNDTDDALSWTPPKNLVLQWRNEQGKTIRSLAYLEASAQPVELPVNNFAAFSWKAVVPTEANGLQALNIEGEPVLLALDTSPLQDSQVASSPALTPVVDAGAAAPGATQDPPLPDNVVAAAGADASQGPPPPATATVAAAGTDASAAAFEKFRNAISTYEPIYFGVGQRGGTNARFQLSFKYRLATPDDPTRPRFFNHIYLGYTQLALWDLDGESKPFVDVTYNPSLFWHRERIWSPEEHSPFYLGLAAGVEHKSNGKSGEESRSLNDVFIQPEFRYRFDGGSTLAFTPRVKAYFAKPDNDDYAHYAGHVDWKLRWAQDDGLVLTGLYRQGTEGRNAMQFEAAWPLRRTFLNMNGYLHVQYFRGYGETLLGYNQKSPGQVRVGLALVP</sequence>
<evidence type="ECO:0000256" key="2">
    <source>
        <dbReference type="ARBA" id="ARBA00001604"/>
    </source>
</evidence>
<evidence type="ECO:0000256" key="6">
    <source>
        <dbReference type="ARBA" id="ARBA00022692"/>
    </source>
</evidence>
<dbReference type="Pfam" id="PF02253">
    <property type="entry name" value="PLA1"/>
    <property type="match status" value="1"/>
</dbReference>
<evidence type="ECO:0000256" key="17">
    <source>
        <dbReference type="RuleBase" id="RU366027"/>
    </source>
</evidence>
<reference evidence="18 19" key="1">
    <citation type="submission" date="2018-04" db="EMBL/GenBank/DDBJ databases">
        <title>Genomic Encyclopedia of Type Strains, Phase IV (KMG-IV): sequencing the most valuable type-strain genomes for metagenomic binning, comparative biology and taxonomic classification.</title>
        <authorList>
            <person name="Goeker M."/>
        </authorList>
    </citation>
    <scope>NUCLEOTIDE SEQUENCE [LARGE SCALE GENOMIC DNA]</scope>
    <source>
        <strain evidence="18 19">DSM 10065</strain>
    </source>
</reference>
<comment type="caution">
    <text evidence="18">The sequence shown here is derived from an EMBL/GenBank/DDBJ whole genome shotgun (WGS) entry which is preliminary data.</text>
</comment>
<dbReference type="GO" id="GO:0008970">
    <property type="term" value="F:phospholipase A1 activity"/>
    <property type="evidence" value="ECO:0007669"/>
    <property type="project" value="UniProtKB-EC"/>
</dbReference>
<dbReference type="STRING" id="1231391.GCA_000308195_00484"/>
<evidence type="ECO:0000256" key="14">
    <source>
        <dbReference type="ARBA" id="ARBA00023237"/>
    </source>
</evidence>
<dbReference type="PANTHER" id="PTHR40457">
    <property type="entry name" value="PHOSPHOLIPASE A1"/>
    <property type="match status" value="1"/>
</dbReference>